<name>K3XP87_SETIT</name>
<dbReference type="AlphaFoldDB" id="K3XP87"/>
<proteinExistence type="predicted"/>
<evidence type="ECO:0000313" key="2">
    <source>
        <dbReference type="Proteomes" id="UP000004995"/>
    </source>
</evidence>
<evidence type="ECO:0000313" key="1">
    <source>
        <dbReference type="EnsemblPlants" id="KQL06638"/>
    </source>
</evidence>
<dbReference type="HOGENOM" id="CLU_3090892_0_0_1"/>
<reference evidence="1" key="2">
    <citation type="submission" date="2018-08" db="UniProtKB">
        <authorList>
            <consortium name="EnsemblPlants"/>
        </authorList>
    </citation>
    <scope>IDENTIFICATION</scope>
    <source>
        <strain evidence="1">Yugu1</strain>
    </source>
</reference>
<dbReference type="Proteomes" id="UP000004995">
    <property type="component" value="Unassembled WGS sequence"/>
</dbReference>
<dbReference type="InParanoid" id="K3XP87"/>
<accession>K3XP87</accession>
<dbReference type="Gramene" id="KQL06638">
    <property type="protein sequence ID" value="KQL06638"/>
    <property type="gene ID" value="SETIT_003710mg"/>
</dbReference>
<reference evidence="2" key="1">
    <citation type="journal article" date="2012" name="Nat. Biotechnol.">
        <title>Reference genome sequence of the model plant Setaria.</title>
        <authorList>
            <person name="Bennetzen J.L."/>
            <person name="Schmutz J."/>
            <person name="Wang H."/>
            <person name="Percifield R."/>
            <person name="Hawkins J."/>
            <person name="Pontaroli A.C."/>
            <person name="Estep M."/>
            <person name="Feng L."/>
            <person name="Vaughn J.N."/>
            <person name="Grimwood J."/>
            <person name="Jenkins J."/>
            <person name="Barry K."/>
            <person name="Lindquist E."/>
            <person name="Hellsten U."/>
            <person name="Deshpande S."/>
            <person name="Wang X."/>
            <person name="Wu X."/>
            <person name="Mitros T."/>
            <person name="Triplett J."/>
            <person name="Yang X."/>
            <person name="Ye C.Y."/>
            <person name="Mauro-Herrera M."/>
            <person name="Wang L."/>
            <person name="Li P."/>
            <person name="Sharma M."/>
            <person name="Sharma R."/>
            <person name="Ronald P.C."/>
            <person name="Panaud O."/>
            <person name="Kellogg E.A."/>
            <person name="Brutnell T.P."/>
            <person name="Doust A.N."/>
            <person name="Tuskan G.A."/>
            <person name="Rokhsar D."/>
            <person name="Devos K.M."/>
        </authorList>
    </citation>
    <scope>NUCLEOTIDE SEQUENCE [LARGE SCALE GENOMIC DNA]</scope>
    <source>
        <strain evidence="2">cv. Yugu1</strain>
    </source>
</reference>
<dbReference type="EnsemblPlants" id="KQL06638">
    <property type="protein sequence ID" value="KQL06638"/>
    <property type="gene ID" value="SETIT_003710mg"/>
</dbReference>
<protein>
    <submittedName>
        <fullName evidence="1">Uncharacterized protein</fullName>
    </submittedName>
</protein>
<sequence length="52" mass="5936">MSQNESTSVCSPSWVRLTDLPMCSRKYNSPVYKILKRCNLTFSMCTEALDTV</sequence>
<dbReference type="EMBL" id="AGNK02003276">
    <property type="status" value="NOT_ANNOTATED_CDS"/>
    <property type="molecule type" value="Genomic_DNA"/>
</dbReference>
<organism evidence="1 2">
    <name type="scientific">Setaria italica</name>
    <name type="common">Foxtail millet</name>
    <name type="synonym">Panicum italicum</name>
    <dbReference type="NCBI Taxonomy" id="4555"/>
    <lineage>
        <taxon>Eukaryota</taxon>
        <taxon>Viridiplantae</taxon>
        <taxon>Streptophyta</taxon>
        <taxon>Embryophyta</taxon>
        <taxon>Tracheophyta</taxon>
        <taxon>Spermatophyta</taxon>
        <taxon>Magnoliopsida</taxon>
        <taxon>Liliopsida</taxon>
        <taxon>Poales</taxon>
        <taxon>Poaceae</taxon>
        <taxon>PACMAD clade</taxon>
        <taxon>Panicoideae</taxon>
        <taxon>Panicodae</taxon>
        <taxon>Paniceae</taxon>
        <taxon>Cenchrinae</taxon>
        <taxon>Setaria</taxon>
    </lineage>
</organism>
<keyword evidence="2" id="KW-1185">Reference proteome</keyword>